<evidence type="ECO:0000256" key="6">
    <source>
        <dbReference type="ARBA" id="ARBA00022801"/>
    </source>
</evidence>
<dbReference type="Proteomes" id="UP000523955">
    <property type="component" value="Unassembled WGS sequence"/>
</dbReference>
<organism evidence="11 12">
    <name type="scientific">Nocardioides luti</name>
    <dbReference type="NCBI Taxonomy" id="2761101"/>
    <lineage>
        <taxon>Bacteria</taxon>
        <taxon>Bacillati</taxon>
        <taxon>Actinomycetota</taxon>
        <taxon>Actinomycetes</taxon>
        <taxon>Propionibacteriales</taxon>
        <taxon>Nocardioidaceae</taxon>
        <taxon>Nocardioides</taxon>
    </lineage>
</organism>
<dbReference type="SMART" id="SM01011">
    <property type="entry name" value="AMP_N"/>
    <property type="match status" value="1"/>
</dbReference>
<evidence type="ECO:0000313" key="11">
    <source>
        <dbReference type="EMBL" id="MBB6626763.1"/>
    </source>
</evidence>
<dbReference type="EC" id="3.4.11.9" evidence="4"/>
<dbReference type="InterPro" id="IPR001131">
    <property type="entry name" value="Peptidase_M24B_aminopep-P_CS"/>
</dbReference>
<keyword evidence="11" id="KW-0031">Aminopeptidase</keyword>
<dbReference type="SUPFAM" id="SSF53092">
    <property type="entry name" value="Creatinase/prolidase N-terminal domain"/>
    <property type="match status" value="1"/>
</dbReference>
<dbReference type="PANTHER" id="PTHR43226:SF4">
    <property type="entry name" value="XAA-PRO AMINOPEPTIDASE 3"/>
    <property type="match status" value="1"/>
</dbReference>
<keyword evidence="11" id="KW-0645">Protease</keyword>
<dbReference type="GO" id="GO:0070006">
    <property type="term" value="F:metalloaminopeptidase activity"/>
    <property type="evidence" value="ECO:0007669"/>
    <property type="project" value="InterPro"/>
</dbReference>
<dbReference type="InterPro" id="IPR000994">
    <property type="entry name" value="Pept_M24"/>
</dbReference>
<dbReference type="AlphaFoldDB" id="A0A7X0RED5"/>
<dbReference type="GO" id="GO:0005829">
    <property type="term" value="C:cytosol"/>
    <property type="evidence" value="ECO:0007669"/>
    <property type="project" value="TreeGrafter"/>
</dbReference>
<dbReference type="InterPro" id="IPR007865">
    <property type="entry name" value="Aminopep_P_N"/>
</dbReference>
<keyword evidence="7" id="KW-0464">Manganese</keyword>
<comment type="similarity">
    <text evidence="3 8">Belongs to the peptidase M24B family.</text>
</comment>
<feature type="region of interest" description="Disordered" evidence="9">
    <location>
        <begin position="19"/>
        <end position="40"/>
    </location>
</feature>
<evidence type="ECO:0000256" key="2">
    <source>
        <dbReference type="ARBA" id="ARBA00001936"/>
    </source>
</evidence>
<dbReference type="SUPFAM" id="SSF55920">
    <property type="entry name" value="Creatinase/aminopeptidase"/>
    <property type="match status" value="1"/>
</dbReference>
<keyword evidence="5 8" id="KW-0479">Metal-binding</keyword>
<evidence type="ECO:0000256" key="8">
    <source>
        <dbReference type="RuleBase" id="RU000590"/>
    </source>
</evidence>
<sequence length="494" mass="54359">MGRSLSGRGARTRFRRTVTDVSEQTNETDQAALHTESHDPKVPEAWSAFMRTGWGERELDLPTHPIAEHAARRRTSLGAAFPGERLVLPAGTYKVRSNDTDYRFRPDTAHTYFSGNQTSDAVLVVEDGESVLYARPRSSRETDEFFRDRQYGELWAGRRPSLNEMSSSLGLEVRHIDDLAGALSGTGKTRVHRGLSATVDGLVAGDAGRDAELARVVSEMRLVKDAWEIGELQEACDITALGFEDSVREWDDVLKYGERWIEGTFFRRARAMGNDIGYDSIVGGGRHATTLHWIENSGPITPGELVLLDMGVEGHNLYTADVTRTIPVDGTFTPLQRELYDLVYAAQEAGNEAVRPGAPFIAAHQAAMTVLAHGLGDLGLLPVSVEEALDPESKVYSRWTLHGTSHMLGMDVHDCGEASPEAYNQGTLAEGMVLTVEPGLYFQEDDLLVPEELRGIGIRIEDDILVTADGHRNLSASLPRTSADVEAWMDATRR</sequence>
<dbReference type="Gene3D" id="3.40.350.10">
    <property type="entry name" value="Creatinase/prolidase N-terminal domain"/>
    <property type="match status" value="1"/>
</dbReference>
<feature type="compositionally biased region" description="Polar residues" evidence="9">
    <location>
        <begin position="19"/>
        <end position="29"/>
    </location>
</feature>
<comment type="cofactor">
    <cofactor evidence="2">
        <name>Mn(2+)</name>
        <dbReference type="ChEBI" id="CHEBI:29035"/>
    </cofactor>
</comment>
<keyword evidence="6" id="KW-0378">Hydrolase</keyword>
<dbReference type="EMBL" id="JACKXE010000001">
    <property type="protein sequence ID" value="MBB6626763.1"/>
    <property type="molecule type" value="Genomic_DNA"/>
</dbReference>
<dbReference type="InterPro" id="IPR052433">
    <property type="entry name" value="X-Pro_dipept-like"/>
</dbReference>
<proteinExistence type="inferred from homology"/>
<evidence type="ECO:0000256" key="4">
    <source>
        <dbReference type="ARBA" id="ARBA00012574"/>
    </source>
</evidence>
<dbReference type="Pfam" id="PF05195">
    <property type="entry name" value="AMP_N"/>
    <property type="match status" value="1"/>
</dbReference>
<gene>
    <name evidence="11" type="ORF">H5V45_05445</name>
</gene>
<dbReference type="Gene3D" id="3.90.230.10">
    <property type="entry name" value="Creatinase/methionine aminopeptidase superfamily"/>
    <property type="match status" value="1"/>
</dbReference>
<dbReference type="Pfam" id="PF00557">
    <property type="entry name" value="Peptidase_M24"/>
    <property type="match status" value="1"/>
</dbReference>
<evidence type="ECO:0000256" key="5">
    <source>
        <dbReference type="ARBA" id="ARBA00022723"/>
    </source>
</evidence>
<dbReference type="GO" id="GO:0030145">
    <property type="term" value="F:manganese ion binding"/>
    <property type="evidence" value="ECO:0007669"/>
    <property type="project" value="InterPro"/>
</dbReference>
<dbReference type="GO" id="GO:0006508">
    <property type="term" value="P:proteolysis"/>
    <property type="evidence" value="ECO:0007669"/>
    <property type="project" value="TreeGrafter"/>
</dbReference>
<protein>
    <recommendedName>
        <fullName evidence="4">Xaa-Pro aminopeptidase</fullName>
        <ecNumber evidence="4">3.4.11.9</ecNumber>
    </recommendedName>
</protein>
<name>A0A7X0RED5_9ACTN</name>
<keyword evidence="12" id="KW-1185">Reference proteome</keyword>
<reference evidence="11 12" key="1">
    <citation type="submission" date="2020-08" db="EMBL/GenBank/DDBJ databases">
        <authorList>
            <person name="Seo M.-J."/>
        </authorList>
    </citation>
    <scope>NUCLEOTIDE SEQUENCE [LARGE SCALE GENOMIC DNA]</scope>
    <source>
        <strain evidence="11 12">KIGAM211</strain>
    </source>
</reference>
<dbReference type="InterPro" id="IPR036005">
    <property type="entry name" value="Creatinase/aminopeptidase-like"/>
</dbReference>
<dbReference type="InterPro" id="IPR029149">
    <property type="entry name" value="Creatin/AminoP/Spt16_N"/>
</dbReference>
<dbReference type="PROSITE" id="PS00491">
    <property type="entry name" value="PROLINE_PEPTIDASE"/>
    <property type="match status" value="1"/>
</dbReference>
<evidence type="ECO:0000256" key="3">
    <source>
        <dbReference type="ARBA" id="ARBA00008766"/>
    </source>
</evidence>
<evidence type="ECO:0000256" key="1">
    <source>
        <dbReference type="ARBA" id="ARBA00001424"/>
    </source>
</evidence>
<feature type="domain" description="Aminopeptidase P N-terminal" evidence="10">
    <location>
        <begin position="64"/>
        <end position="200"/>
    </location>
</feature>
<comment type="caution">
    <text evidence="11">The sequence shown here is derived from an EMBL/GenBank/DDBJ whole genome shotgun (WGS) entry which is preliminary data.</text>
</comment>
<evidence type="ECO:0000256" key="9">
    <source>
        <dbReference type="SAM" id="MobiDB-lite"/>
    </source>
</evidence>
<dbReference type="PANTHER" id="PTHR43226">
    <property type="entry name" value="XAA-PRO AMINOPEPTIDASE 3"/>
    <property type="match status" value="1"/>
</dbReference>
<evidence type="ECO:0000256" key="7">
    <source>
        <dbReference type="ARBA" id="ARBA00023211"/>
    </source>
</evidence>
<evidence type="ECO:0000259" key="10">
    <source>
        <dbReference type="SMART" id="SM01011"/>
    </source>
</evidence>
<evidence type="ECO:0000313" key="12">
    <source>
        <dbReference type="Proteomes" id="UP000523955"/>
    </source>
</evidence>
<comment type="catalytic activity">
    <reaction evidence="1">
        <text>Release of any N-terminal amino acid, including proline, that is linked to proline, even from a dipeptide or tripeptide.</text>
        <dbReference type="EC" id="3.4.11.9"/>
    </reaction>
</comment>
<accession>A0A7X0RED5</accession>
<dbReference type="CDD" id="cd01087">
    <property type="entry name" value="Prolidase"/>
    <property type="match status" value="1"/>
</dbReference>